<evidence type="ECO:0000256" key="1">
    <source>
        <dbReference type="SAM" id="MobiDB-lite"/>
    </source>
</evidence>
<evidence type="ECO:0000313" key="3">
    <source>
        <dbReference type="EMBL" id="MBO0936505.1"/>
    </source>
</evidence>
<keyword evidence="4" id="KW-1185">Reference proteome</keyword>
<proteinExistence type="predicted"/>
<sequence>MKNSLIFLCMVIGLFMSVNTLAQNATPDGKLSVEERMAKARAARAEKRSNASAANQSGSPQKVIRATPADYKAPVDKVQKGPNGEVVYTGERGGKYYINKNGNKTFLSSNQ</sequence>
<protein>
    <recommendedName>
        <fullName evidence="5">Colicin import membrane protein</fullName>
    </recommendedName>
</protein>
<organism evidence="3 4">
    <name type="scientific">Fibrella rubiginis</name>
    <dbReference type="NCBI Taxonomy" id="2817060"/>
    <lineage>
        <taxon>Bacteria</taxon>
        <taxon>Pseudomonadati</taxon>
        <taxon>Bacteroidota</taxon>
        <taxon>Cytophagia</taxon>
        <taxon>Cytophagales</taxon>
        <taxon>Spirosomataceae</taxon>
        <taxon>Fibrella</taxon>
    </lineage>
</organism>
<reference evidence="3" key="1">
    <citation type="submission" date="2021-03" db="EMBL/GenBank/DDBJ databases">
        <title>Fibrella sp. HMF5335 genome sequencing and assembly.</title>
        <authorList>
            <person name="Kang H."/>
            <person name="Kim H."/>
            <person name="Bae S."/>
            <person name="Joh K."/>
        </authorList>
    </citation>
    <scope>NUCLEOTIDE SEQUENCE</scope>
    <source>
        <strain evidence="3">HMF5335</strain>
    </source>
</reference>
<dbReference type="Proteomes" id="UP000664034">
    <property type="component" value="Unassembled WGS sequence"/>
</dbReference>
<feature type="region of interest" description="Disordered" evidence="1">
    <location>
        <begin position="36"/>
        <end position="85"/>
    </location>
</feature>
<name>A0A939K5I6_9BACT</name>
<dbReference type="RefSeq" id="WP_207364064.1">
    <property type="nucleotide sequence ID" value="NZ_JAFMYV010000003.1"/>
</dbReference>
<feature type="signal peptide" evidence="2">
    <location>
        <begin position="1"/>
        <end position="22"/>
    </location>
</feature>
<feature type="chain" id="PRO_5037298365" description="Colicin import membrane protein" evidence="2">
    <location>
        <begin position="23"/>
        <end position="111"/>
    </location>
</feature>
<gene>
    <name evidence="3" type="ORF">J2I47_08125</name>
</gene>
<dbReference type="EMBL" id="JAFMYV010000003">
    <property type="protein sequence ID" value="MBO0936505.1"/>
    <property type="molecule type" value="Genomic_DNA"/>
</dbReference>
<comment type="caution">
    <text evidence="3">The sequence shown here is derived from an EMBL/GenBank/DDBJ whole genome shotgun (WGS) entry which is preliminary data.</text>
</comment>
<evidence type="ECO:0000313" key="4">
    <source>
        <dbReference type="Proteomes" id="UP000664034"/>
    </source>
</evidence>
<accession>A0A939K5I6</accession>
<dbReference type="AlphaFoldDB" id="A0A939K5I6"/>
<evidence type="ECO:0008006" key="5">
    <source>
        <dbReference type="Google" id="ProtNLM"/>
    </source>
</evidence>
<keyword evidence="2" id="KW-0732">Signal</keyword>
<evidence type="ECO:0000256" key="2">
    <source>
        <dbReference type="SAM" id="SignalP"/>
    </source>
</evidence>
<feature type="compositionally biased region" description="Basic and acidic residues" evidence="1">
    <location>
        <begin position="36"/>
        <end position="49"/>
    </location>
</feature>